<keyword evidence="2" id="KW-1185">Reference proteome</keyword>
<dbReference type="AlphaFoldDB" id="A0A9Q1KAY9"/>
<evidence type="ECO:0000313" key="2">
    <source>
        <dbReference type="Proteomes" id="UP001153076"/>
    </source>
</evidence>
<dbReference type="OrthoDB" id="1426902at2759"/>
<reference evidence="1" key="1">
    <citation type="submission" date="2022-04" db="EMBL/GenBank/DDBJ databases">
        <title>Carnegiea gigantea Genome sequencing and assembly v2.</title>
        <authorList>
            <person name="Copetti D."/>
            <person name="Sanderson M.J."/>
            <person name="Burquez A."/>
            <person name="Wojciechowski M.F."/>
        </authorList>
    </citation>
    <scope>NUCLEOTIDE SEQUENCE</scope>
    <source>
        <strain evidence="1">SGP5-SGP5p</strain>
        <tissue evidence="1">Aerial part</tissue>
    </source>
</reference>
<gene>
    <name evidence="1" type="ORF">Cgig2_020521</name>
</gene>
<protein>
    <submittedName>
        <fullName evidence="1">Uncharacterized protein</fullName>
    </submittedName>
</protein>
<dbReference type="Proteomes" id="UP001153076">
    <property type="component" value="Unassembled WGS sequence"/>
</dbReference>
<proteinExistence type="predicted"/>
<name>A0A9Q1KAY9_9CARY</name>
<evidence type="ECO:0000313" key="1">
    <source>
        <dbReference type="EMBL" id="KAJ8440033.1"/>
    </source>
</evidence>
<accession>A0A9Q1KAY9</accession>
<dbReference type="EMBL" id="JAKOGI010000201">
    <property type="protein sequence ID" value="KAJ8440033.1"/>
    <property type="molecule type" value="Genomic_DNA"/>
</dbReference>
<comment type="caution">
    <text evidence="1">The sequence shown here is derived from an EMBL/GenBank/DDBJ whole genome shotgun (WGS) entry which is preliminary data.</text>
</comment>
<organism evidence="1 2">
    <name type="scientific">Carnegiea gigantea</name>
    <dbReference type="NCBI Taxonomy" id="171969"/>
    <lineage>
        <taxon>Eukaryota</taxon>
        <taxon>Viridiplantae</taxon>
        <taxon>Streptophyta</taxon>
        <taxon>Embryophyta</taxon>
        <taxon>Tracheophyta</taxon>
        <taxon>Spermatophyta</taxon>
        <taxon>Magnoliopsida</taxon>
        <taxon>eudicotyledons</taxon>
        <taxon>Gunneridae</taxon>
        <taxon>Pentapetalae</taxon>
        <taxon>Caryophyllales</taxon>
        <taxon>Cactineae</taxon>
        <taxon>Cactaceae</taxon>
        <taxon>Cactoideae</taxon>
        <taxon>Echinocereeae</taxon>
        <taxon>Carnegiea</taxon>
    </lineage>
</organism>
<sequence length="179" mass="20584">MDAHGFKWGIWLFWKDDEVDINVIDIDDQAITVKVRTLGSSAWYFTCDLDLFEERPDASNAWRGILNSKKLILKGSRMVIGNGKRTLFWYHKWCCKRPLYEVATSPPPQEVLDMTVSEIWDIFENFLPKNIANSVRPLFVTNDDEAQDVVGWMGDLNKFLVRNAPSLLRDGVPTSKSLT</sequence>